<dbReference type="Pfam" id="PF07536">
    <property type="entry name" value="HWE_HK"/>
    <property type="match status" value="1"/>
</dbReference>
<feature type="domain" description="Signal transduction histidine kinase HWE region" evidence="8">
    <location>
        <begin position="141"/>
        <end position="228"/>
    </location>
</feature>
<dbReference type="Gene3D" id="3.30.450.20">
    <property type="entry name" value="PAS domain"/>
    <property type="match status" value="2"/>
</dbReference>
<dbReference type="GO" id="GO:0004673">
    <property type="term" value="F:protein histidine kinase activity"/>
    <property type="evidence" value="ECO:0007669"/>
    <property type="project" value="UniProtKB-EC"/>
</dbReference>
<dbReference type="PANTHER" id="PTHR41523">
    <property type="entry name" value="TWO-COMPONENT SYSTEM SENSOR PROTEIN"/>
    <property type="match status" value="1"/>
</dbReference>
<evidence type="ECO:0000313" key="10">
    <source>
        <dbReference type="Proteomes" id="UP000070498"/>
    </source>
</evidence>
<evidence type="ECO:0000259" key="8">
    <source>
        <dbReference type="SMART" id="SM00911"/>
    </source>
</evidence>
<dbReference type="GO" id="GO:0005524">
    <property type="term" value="F:ATP binding"/>
    <property type="evidence" value="ECO:0007669"/>
    <property type="project" value="UniProtKB-KW"/>
</dbReference>
<evidence type="ECO:0000256" key="2">
    <source>
        <dbReference type="ARBA" id="ARBA00012438"/>
    </source>
</evidence>
<keyword evidence="5" id="KW-0547">Nucleotide-binding</keyword>
<dbReference type="RefSeq" id="WP_067652993.1">
    <property type="nucleotide sequence ID" value="NZ_KQ961035.1"/>
</dbReference>
<dbReference type="SUPFAM" id="SSF55785">
    <property type="entry name" value="PYP-like sensor domain (PAS domain)"/>
    <property type="match status" value="1"/>
</dbReference>
<reference evidence="9 10" key="1">
    <citation type="submission" date="2015-11" db="EMBL/GenBank/DDBJ databases">
        <title>Draft genome sequence of Agrobacterium sp. R89-1.</title>
        <authorList>
            <person name="Zahradnik J."/>
            <person name="Kyslikova E."/>
            <person name="Palyzova A."/>
            <person name="Kyslik P."/>
        </authorList>
    </citation>
    <scope>NUCLEOTIDE SEQUENCE [LARGE SCALE GENOMIC DNA]</scope>
    <source>
        <strain evidence="9 10">R89-1</strain>
    </source>
</reference>
<keyword evidence="3" id="KW-0597">Phosphoprotein</keyword>
<dbReference type="InterPro" id="IPR035965">
    <property type="entry name" value="PAS-like_dom_sf"/>
</dbReference>
<evidence type="ECO:0000256" key="6">
    <source>
        <dbReference type="ARBA" id="ARBA00022777"/>
    </source>
</evidence>
<dbReference type="Gene3D" id="3.30.565.10">
    <property type="entry name" value="Histidine kinase-like ATPase, C-terminal domain"/>
    <property type="match status" value="1"/>
</dbReference>
<keyword evidence="7" id="KW-0067">ATP-binding</keyword>
<protein>
    <recommendedName>
        <fullName evidence="2">histidine kinase</fullName>
        <ecNumber evidence="2">2.7.13.3</ecNumber>
    </recommendedName>
</protein>
<dbReference type="EMBL" id="LNUW01000005">
    <property type="protein sequence ID" value="KXG87459.1"/>
    <property type="molecule type" value="Genomic_DNA"/>
</dbReference>
<accession>A0A135P7Q0</accession>
<gene>
    <name evidence="9" type="ORF">ATO67_19325</name>
</gene>
<dbReference type="EC" id="2.7.13.3" evidence="2"/>
<evidence type="ECO:0000256" key="4">
    <source>
        <dbReference type="ARBA" id="ARBA00022679"/>
    </source>
</evidence>
<comment type="caution">
    <text evidence="9">The sequence shown here is derived from an EMBL/GenBank/DDBJ whole genome shotgun (WGS) entry which is preliminary data.</text>
</comment>
<organism evidence="9 10">
    <name type="scientific">Agrobacterium bohemicum</name>
    <dbReference type="NCBI Taxonomy" id="2052828"/>
    <lineage>
        <taxon>Bacteria</taxon>
        <taxon>Pseudomonadati</taxon>
        <taxon>Pseudomonadota</taxon>
        <taxon>Alphaproteobacteria</taxon>
        <taxon>Hyphomicrobiales</taxon>
        <taxon>Rhizobiaceae</taxon>
        <taxon>Rhizobium/Agrobacterium group</taxon>
        <taxon>Agrobacterium</taxon>
    </lineage>
</organism>
<evidence type="ECO:0000256" key="3">
    <source>
        <dbReference type="ARBA" id="ARBA00022553"/>
    </source>
</evidence>
<keyword evidence="4" id="KW-0808">Transferase</keyword>
<dbReference type="PANTHER" id="PTHR41523:SF8">
    <property type="entry name" value="ETHYLENE RESPONSE SENSOR PROTEIN"/>
    <property type="match status" value="1"/>
</dbReference>
<dbReference type="InterPro" id="IPR011102">
    <property type="entry name" value="Sig_transdc_His_kinase_HWE"/>
</dbReference>
<evidence type="ECO:0000256" key="1">
    <source>
        <dbReference type="ARBA" id="ARBA00000085"/>
    </source>
</evidence>
<dbReference type="InterPro" id="IPR036890">
    <property type="entry name" value="HATPase_C_sf"/>
</dbReference>
<dbReference type="STRING" id="2052828.ATO67_19325"/>
<keyword evidence="10" id="KW-1185">Reference proteome</keyword>
<keyword evidence="6 9" id="KW-0418">Kinase</keyword>
<comment type="catalytic activity">
    <reaction evidence="1">
        <text>ATP + protein L-histidine = ADP + protein N-phospho-L-histidine.</text>
        <dbReference type="EC" id="2.7.13.3"/>
    </reaction>
</comment>
<name>A0A135P7Q0_9HYPH</name>
<sequence length="334" mass="36090">MTKDHSLQHSDWSSDVLREALEAAGVALWSWQVDSDDFLMDRQGYTLWGVTKAEPLSFELLSEKIHPADRDRVRAAFAATRAVVGSYEIDFRIILGPDVRWISARGRGSDVGIKDRKMTGIFLDVTGRKNAEESHELLAGEMSHRVKNLLAIAAGLTKITSRSSASLEDMTEQLTNRLTALGRAHDLVRPLPQGHGNAALLGDIFTVLLAPYDDEGAFAGQIRVAVPRLGVGENAATGLALIVHELATNAMKYGSLSVPEGTLDVSGTISGDVVEVQWTERSGPEVQKPDGLGGYGSKLLHRTLAGHLGGTLEHDWSKDGLIVTLKINSPRLAS</sequence>
<dbReference type="SMART" id="SM00911">
    <property type="entry name" value="HWE_HK"/>
    <property type="match status" value="1"/>
</dbReference>
<proteinExistence type="predicted"/>
<dbReference type="AlphaFoldDB" id="A0A135P7Q0"/>
<evidence type="ECO:0000256" key="5">
    <source>
        <dbReference type="ARBA" id="ARBA00022741"/>
    </source>
</evidence>
<dbReference type="Proteomes" id="UP000070498">
    <property type="component" value="Unassembled WGS sequence"/>
</dbReference>
<evidence type="ECO:0000313" key="9">
    <source>
        <dbReference type="EMBL" id="KXG87459.1"/>
    </source>
</evidence>
<evidence type="ECO:0000256" key="7">
    <source>
        <dbReference type="ARBA" id="ARBA00022840"/>
    </source>
</evidence>